<sequence>MPNLKTRPDGLRDSPMKQVLAKADAERATGDVFAAARGRLPGVGLVAQIRARAFDVYKRAGLPHRRMEDWKYTDLRALIGEVLPLAPRPDAEALVRAKVSAKQVAADQAVKLVLVNGIFAPELSDVGRVENGVVVRSLREVLEDSATGAMAGLVLSTTSDSAISLNAAMATDGLVITVNDGNAVKRPIQIVHVATGSSVSTYTRSYLQLGKEAHAAIVESFVPAEGASGYQANDAMIALVGEEASLSYIRVAAAASDAVNISSAIIAVGARAKLDLFSMTCSGSISRYQGFITLTGEGTKLSANGVNLVRDKLHADTTIVVDHAVPHCTSREKFRAVIDDCGRSVFQGRIVVRPAARKTDATLTSRALLLSDQAEADNKPELEILADDVVCSHGATSGALDDTLLFYLRARGLSEKDAQMLLIKAFIGEAIEGITSENLRDFVTVETERWLQARR</sequence>
<gene>
    <name evidence="4" type="ORF">BRAD3257_7864</name>
</gene>
<feature type="domain" description="SUF system FeS cluster assembly SufBD N-terminal" evidence="3">
    <location>
        <begin position="46"/>
        <end position="190"/>
    </location>
</feature>
<name>A0A2U3QAP1_9BRAD</name>
<evidence type="ECO:0000256" key="1">
    <source>
        <dbReference type="ARBA" id="ARBA00043967"/>
    </source>
</evidence>
<evidence type="ECO:0000313" key="5">
    <source>
        <dbReference type="Proteomes" id="UP000246085"/>
    </source>
</evidence>
<proteinExistence type="inferred from homology"/>
<feature type="domain" description="SUF system FeS cluster assembly SufBD core" evidence="2">
    <location>
        <begin position="194"/>
        <end position="426"/>
    </location>
</feature>
<dbReference type="PANTHER" id="PTHR43575:SF1">
    <property type="entry name" value="PROTEIN ABCI7, CHLOROPLASTIC"/>
    <property type="match status" value="1"/>
</dbReference>
<protein>
    <submittedName>
        <fullName evidence="4">Fe-S cluster assembly protein SufD</fullName>
    </submittedName>
</protein>
<reference evidence="4 5" key="1">
    <citation type="submission" date="2018-03" db="EMBL/GenBank/DDBJ databases">
        <authorList>
            <person name="Gully D."/>
        </authorList>
    </citation>
    <scope>NUCLEOTIDE SEQUENCE [LARGE SCALE GENOMIC DNA]</scope>
    <source>
        <strain evidence="4">ORS3257</strain>
    </source>
</reference>
<dbReference type="Pfam" id="PF01458">
    <property type="entry name" value="SUFBD_core"/>
    <property type="match status" value="1"/>
</dbReference>
<accession>A0A2U3QAP1</accession>
<comment type="similarity">
    <text evidence="1">Belongs to the iron-sulfur cluster assembly SufBD family.</text>
</comment>
<dbReference type="Proteomes" id="UP000246085">
    <property type="component" value="Chromosome BRAD3257"/>
</dbReference>
<dbReference type="InterPro" id="IPR011542">
    <property type="entry name" value="SUF_FeS_clus_asmbl_SufD"/>
</dbReference>
<organism evidence="4 5">
    <name type="scientific">Bradyrhizobium vignae</name>
    <dbReference type="NCBI Taxonomy" id="1549949"/>
    <lineage>
        <taxon>Bacteria</taxon>
        <taxon>Pseudomonadati</taxon>
        <taxon>Pseudomonadota</taxon>
        <taxon>Alphaproteobacteria</taxon>
        <taxon>Hyphomicrobiales</taxon>
        <taxon>Nitrobacteraceae</taxon>
        <taxon>Bradyrhizobium</taxon>
    </lineage>
</organism>
<dbReference type="EMBL" id="LS398110">
    <property type="protein sequence ID" value="SPP98485.1"/>
    <property type="molecule type" value="Genomic_DNA"/>
</dbReference>
<dbReference type="Pfam" id="PF19295">
    <property type="entry name" value="SufBD_N"/>
    <property type="match status" value="1"/>
</dbReference>
<dbReference type="InterPro" id="IPR000825">
    <property type="entry name" value="SUF_FeS_clus_asmbl_SufBD_core"/>
</dbReference>
<dbReference type="SUPFAM" id="SSF101960">
    <property type="entry name" value="Stabilizer of iron transporter SufD"/>
    <property type="match status" value="1"/>
</dbReference>
<dbReference type="NCBIfam" id="TIGR01981">
    <property type="entry name" value="sufD"/>
    <property type="match status" value="1"/>
</dbReference>
<evidence type="ECO:0000259" key="3">
    <source>
        <dbReference type="Pfam" id="PF19295"/>
    </source>
</evidence>
<evidence type="ECO:0000259" key="2">
    <source>
        <dbReference type="Pfam" id="PF01458"/>
    </source>
</evidence>
<dbReference type="InterPro" id="IPR037284">
    <property type="entry name" value="SUF_FeS_clus_asmbl_SufBD_sf"/>
</dbReference>
<dbReference type="PANTHER" id="PTHR43575">
    <property type="entry name" value="PROTEIN ABCI7, CHLOROPLASTIC"/>
    <property type="match status" value="1"/>
</dbReference>
<dbReference type="InterPro" id="IPR045595">
    <property type="entry name" value="SufBD_N"/>
</dbReference>
<dbReference type="GO" id="GO:0016226">
    <property type="term" value="P:iron-sulfur cluster assembly"/>
    <property type="evidence" value="ECO:0007669"/>
    <property type="project" value="InterPro"/>
</dbReference>
<dbReference type="KEGG" id="bvz:BRAD3257_7864"/>
<evidence type="ECO:0000313" key="4">
    <source>
        <dbReference type="EMBL" id="SPP98485.1"/>
    </source>
</evidence>
<dbReference type="AlphaFoldDB" id="A0A2U3QAP1"/>
<dbReference type="InterPro" id="IPR055346">
    <property type="entry name" value="Fe-S_cluster_assembly_SufBD"/>
</dbReference>